<accession>A0ABW4PVD6</accession>
<dbReference type="Pfam" id="PF18029">
    <property type="entry name" value="Glyoxalase_6"/>
    <property type="match status" value="1"/>
</dbReference>
<proteinExistence type="predicted"/>
<evidence type="ECO:0000259" key="1">
    <source>
        <dbReference type="PROSITE" id="PS51819"/>
    </source>
</evidence>
<dbReference type="Gene3D" id="3.10.180.10">
    <property type="entry name" value="2,3-Dihydroxybiphenyl 1,2-Dioxygenase, domain 1"/>
    <property type="match status" value="1"/>
</dbReference>
<feature type="domain" description="VOC" evidence="1">
    <location>
        <begin position="12"/>
        <end position="139"/>
    </location>
</feature>
<gene>
    <name evidence="2" type="ORF">ACFSDA_04055</name>
</gene>
<dbReference type="InterPro" id="IPR029068">
    <property type="entry name" value="Glyas_Bleomycin-R_OHBP_Dase"/>
</dbReference>
<dbReference type="RefSeq" id="WP_343903632.1">
    <property type="nucleotide sequence ID" value="NZ_BAAAIS010000002.1"/>
</dbReference>
<organism evidence="2 3">
    <name type="scientific">Brachybacterium rhamnosum</name>
    <dbReference type="NCBI Taxonomy" id="173361"/>
    <lineage>
        <taxon>Bacteria</taxon>
        <taxon>Bacillati</taxon>
        <taxon>Actinomycetota</taxon>
        <taxon>Actinomycetes</taxon>
        <taxon>Micrococcales</taxon>
        <taxon>Dermabacteraceae</taxon>
        <taxon>Brachybacterium</taxon>
    </lineage>
</organism>
<sequence>MENLDQDPVIPRLDLVVLDCPDALELGTFYAKLLTWRIEEGSDRDWTTLTPPRGGITPENLEGEATLAFQRIDDYVAPTWPTGTHPQQFHLDFSVSDVEEAEPRVLSLGATVHEQQPSASGSFKVYLDPAGHPFCLVRHSVV</sequence>
<dbReference type="EMBL" id="JBHUFL010000002">
    <property type="protein sequence ID" value="MFD1834244.1"/>
    <property type="molecule type" value="Genomic_DNA"/>
</dbReference>
<dbReference type="PANTHER" id="PTHR35908:SF1">
    <property type="entry name" value="CONSERVED PROTEIN"/>
    <property type="match status" value="1"/>
</dbReference>
<dbReference type="InterPro" id="IPR041581">
    <property type="entry name" value="Glyoxalase_6"/>
</dbReference>
<dbReference type="PANTHER" id="PTHR35908">
    <property type="entry name" value="HYPOTHETICAL FUSION PROTEIN"/>
    <property type="match status" value="1"/>
</dbReference>
<dbReference type="PROSITE" id="PS51819">
    <property type="entry name" value="VOC"/>
    <property type="match status" value="1"/>
</dbReference>
<dbReference type="InterPro" id="IPR037523">
    <property type="entry name" value="VOC_core"/>
</dbReference>
<protein>
    <submittedName>
        <fullName evidence="2">VOC family protein</fullName>
    </submittedName>
</protein>
<reference evidence="3" key="1">
    <citation type="journal article" date="2019" name="Int. J. Syst. Evol. Microbiol.">
        <title>The Global Catalogue of Microorganisms (GCM) 10K type strain sequencing project: providing services to taxonomists for standard genome sequencing and annotation.</title>
        <authorList>
            <consortium name="The Broad Institute Genomics Platform"/>
            <consortium name="The Broad Institute Genome Sequencing Center for Infectious Disease"/>
            <person name="Wu L."/>
            <person name="Ma J."/>
        </authorList>
    </citation>
    <scope>NUCLEOTIDE SEQUENCE [LARGE SCALE GENOMIC DNA]</scope>
    <source>
        <strain evidence="3">JCM 11650</strain>
    </source>
</reference>
<evidence type="ECO:0000313" key="2">
    <source>
        <dbReference type="EMBL" id="MFD1834244.1"/>
    </source>
</evidence>
<evidence type="ECO:0000313" key="3">
    <source>
        <dbReference type="Proteomes" id="UP001597280"/>
    </source>
</evidence>
<dbReference type="SUPFAM" id="SSF54593">
    <property type="entry name" value="Glyoxalase/Bleomycin resistance protein/Dihydroxybiphenyl dioxygenase"/>
    <property type="match status" value="1"/>
</dbReference>
<name>A0ABW4PVD6_9MICO</name>
<comment type="caution">
    <text evidence="2">The sequence shown here is derived from an EMBL/GenBank/DDBJ whole genome shotgun (WGS) entry which is preliminary data.</text>
</comment>
<keyword evidence="3" id="KW-1185">Reference proteome</keyword>
<dbReference type="Proteomes" id="UP001597280">
    <property type="component" value="Unassembled WGS sequence"/>
</dbReference>